<sequence>MIAHCSSMVPVKFRGNVCRSALNLRLKFRSSSAHALKQMRQLPESVAVESGEMRSCVRGEAHGVIRSVG</sequence>
<dbReference type="GeneID" id="17326930"/>
<dbReference type="EMBL" id="HG002022">
    <property type="protein sequence ID" value="CDF39300.1"/>
    <property type="molecule type" value="Genomic_DNA"/>
</dbReference>
<reference evidence="2" key="1">
    <citation type="journal article" date="2013" name="Proc. Natl. Acad. Sci. U.S.A.">
        <title>Genome structure and metabolic features in the red seaweed Chondrus crispus shed light on evolution of the Archaeplastida.</title>
        <authorList>
            <person name="Collen J."/>
            <person name="Porcel B."/>
            <person name="Carre W."/>
            <person name="Ball S.G."/>
            <person name="Chaparro C."/>
            <person name="Tonon T."/>
            <person name="Barbeyron T."/>
            <person name="Michel G."/>
            <person name="Noel B."/>
            <person name="Valentin K."/>
            <person name="Elias M."/>
            <person name="Artiguenave F."/>
            <person name="Arun A."/>
            <person name="Aury J.M."/>
            <person name="Barbosa-Neto J.F."/>
            <person name="Bothwell J.H."/>
            <person name="Bouget F.Y."/>
            <person name="Brillet L."/>
            <person name="Cabello-Hurtado F."/>
            <person name="Capella-Gutierrez S."/>
            <person name="Charrier B."/>
            <person name="Cladiere L."/>
            <person name="Cock J.M."/>
            <person name="Coelho S.M."/>
            <person name="Colleoni C."/>
            <person name="Czjzek M."/>
            <person name="Da Silva C."/>
            <person name="Delage L."/>
            <person name="Denoeud F."/>
            <person name="Deschamps P."/>
            <person name="Dittami S.M."/>
            <person name="Gabaldon T."/>
            <person name="Gachon C.M."/>
            <person name="Groisillier A."/>
            <person name="Herve C."/>
            <person name="Jabbari K."/>
            <person name="Katinka M."/>
            <person name="Kloareg B."/>
            <person name="Kowalczyk N."/>
            <person name="Labadie K."/>
            <person name="Leblanc C."/>
            <person name="Lopez P.J."/>
            <person name="McLachlan D.H."/>
            <person name="Meslet-Cladiere L."/>
            <person name="Moustafa A."/>
            <person name="Nehr Z."/>
            <person name="Nyvall Collen P."/>
            <person name="Panaud O."/>
            <person name="Partensky F."/>
            <person name="Poulain J."/>
            <person name="Rensing S.A."/>
            <person name="Rousvoal S."/>
            <person name="Samson G."/>
            <person name="Symeonidi A."/>
            <person name="Weissenbach J."/>
            <person name="Zambounis A."/>
            <person name="Wincker P."/>
            <person name="Boyen C."/>
        </authorList>
    </citation>
    <scope>NUCLEOTIDE SEQUENCE [LARGE SCALE GENOMIC DNA]</scope>
    <source>
        <strain evidence="2">cv. Stackhouse</strain>
    </source>
</reference>
<dbReference type="KEGG" id="ccp:CHC_T00006589001"/>
<accession>R7QPH6</accession>
<name>R7QPH6_CHOCR</name>
<protein>
    <submittedName>
        <fullName evidence="1">Uncharacterized protein</fullName>
    </submittedName>
</protein>
<evidence type="ECO:0000313" key="1">
    <source>
        <dbReference type="EMBL" id="CDF39300.1"/>
    </source>
</evidence>
<dbReference type="Proteomes" id="UP000012073">
    <property type="component" value="Unassembled WGS sequence"/>
</dbReference>
<organism evidence="1 2">
    <name type="scientific">Chondrus crispus</name>
    <name type="common">Carrageen Irish moss</name>
    <name type="synonym">Polymorpha crispa</name>
    <dbReference type="NCBI Taxonomy" id="2769"/>
    <lineage>
        <taxon>Eukaryota</taxon>
        <taxon>Rhodophyta</taxon>
        <taxon>Florideophyceae</taxon>
        <taxon>Rhodymeniophycidae</taxon>
        <taxon>Gigartinales</taxon>
        <taxon>Gigartinaceae</taxon>
        <taxon>Chondrus</taxon>
    </lineage>
</organism>
<evidence type="ECO:0000313" key="2">
    <source>
        <dbReference type="Proteomes" id="UP000012073"/>
    </source>
</evidence>
<dbReference type="RefSeq" id="XP_005719211.1">
    <property type="nucleotide sequence ID" value="XM_005719154.1"/>
</dbReference>
<dbReference type="AlphaFoldDB" id="R7QPH6"/>
<proteinExistence type="predicted"/>
<gene>
    <name evidence="1" type="ORF">CHC_T00006589001</name>
</gene>
<dbReference type="Gramene" id="CDF39300">
    <property type="protein sequence ID" value="CDF39300"/>
    <property type="gene ID" value="CHC_T00006589001"/>
</dbReference>
<keyword evidence="2" id="KW-1185">Reference proteome</keyword>